<protein>
    <submittedName>
        <fullName evidence="2">Uncharacterized protein</fullName>
    </submittedName>
</protein>
<reference evidence="2 3" key="1">
    <citation type="journal article" date="2013" name="ISME J.">
        <title>A metabolic model for members of the genus Tetrasphaera involved in enhanced biological phosphorus removal.</title>
        <authorList>
            <person name="Kristiansen R."/>
            <person name="Nguyen H.T.T."/>
            <person name="Saunders A.M."/>
            <person name="Nielsen J.L."/>
            <person name="Wimmer R."/>
            <person name="Le V.Q."/>
            <person name="McIlroy S.J."/>
            <person name="Petrovski S."/>
            <person name="Seviour R.J."/>
            <person name="Calteau A."/>
            <person name="Nielsen K.L."/>
            <person name="Nielsen P.H."/>
        </authorList>
    </citation>
    <scope>NUCLEOTIDE SEQUENCE [LARGE SCALE GENOMIC DNA]</scope>
    <source>
        <strain evidence="2 3">Ben110</strain>
    </source>
</reference>
<comment type="caution">
    <text evidence="2">The sequence shown here is derived from an EMBL/GenBank/DDBJ whole genome shotgun (WGS) entry which is preliminary data.</text>
</comment>
<organism evidence="2 3">
    <name type="scientific">Nostocoides australiense Ben110</name>
    <dbReference type="NCBI Taxonomy" id="1193182"/>
    <lineage>
        <taxon>Bacteria</taxon>
        <taxon>Bacillati</taxon>
        <taxon>Actinomycetota</taxon>
        <taxon>Actinomycetes</taxon>
        <taxon>Micrococcales</taxon>
        <taxon>Intrasporangiaceae</taxon>
        <taxon>Nostocoides</taxon>
    </lineage>
</organism>
<dbReference type="RefSeq" id="WP_048696100.1">
    <property type="nucleotide sequence ID" value="NZ_HG764815.1"/>
</dbReference>
<feature type="chain" id="PRO_5004878786" evidence="1">
    <location>
        <begin position="27"/>
        <end position="158"/>
    </location>
</feature>
<dbReference type="Gene3D" id="2.60.20.10">
    <property type="entry name" value="Crystallins"/>
    <property type="match status" value="1"/>
</dbReference>
<evidence type="ECO:0000256" key="1">
    <source>
        <dbReference type="SAM" id="SignalP"/>
    </source>
</evidence>
<feature type="signal peptide" evidence="1">
    <location>
        <begin position="1"/>
        <end position="26"/>
    </location>
</feature>
<proteinExistence type="predicted"/>
<gene>
    <name evidence="2" type="ORF">BN11_790006</name>
</gene>
<keyword evidence="1" id="KW-0732">Signal</keyword>
<sequence length="158" mass="17610">MFRKLGYAALAAGSVAGLATAAPAQATTSAPAGNYCVGDIKGGLIGCYDTEREADRVMANKRWIPLVIFFDNTGYSGKRLTLGHARPCTATLSDVNYALPDLRVYRWNNRAGSFVTRNRCDLKGYDGFNYNGDRFRRWVDHDIRLTRWNNDISSFKLS</sequence>
<dbReference type="Proteomes" id="UP000035763">
    <property type="component" value="Unassembled WGS sequence"/>
</dbReference>
<evidence type="ECO:0000313" key="2">
    <source>
        <dbReference type="EMBL" id="CCH75533.1"/>
    </source>
</evidence>
<dbReference type="AlphaFoldDB" id="W6K0X0"/>
<evidence type="ECO:0000313" key="3">
    <source>
        <dbReference type="Proteomes" id="UP000035763"/>
    </source>
</evidence>
<keyword evidence="3" id="KW-1185">Reference proteome</keyword>
<accession>W6K0X0</accession>
<dbReference type="OrthoDB" id="4838728at2"/>
<name>W6K0X0_9MICO</name>
<dbReference type="EMBL" id="CAJA01000506">
    <property type="protein sequence ID" value="CCH75533.1"/>
    <property type="molecule type" value="Genomic_DNA"/>
</dbReference>